<name>A0ABD5NJB0_9EURY</name>
<feature type="transmembrane region" description="Helical" evidence="1">
    <location>
        <begin position="100"/>
        <end position="119"/>
    </location>
</feature>
<sequence length="174" mass="18164">MSDVRTDSLEIERETIRRAGKLLLAALALAVLLSLVSVLPGIDRLVPGSPVTVIALVGAAVTIVIVALLVSLAPAVATLVRTAVDGPDPIVEDAATSAQLLVVFVAIIVGHRGLAPAVVPLLDDLAWAYDLLFLVLALPPLAVLAVHVYTSLDPVADVLAERVTDAKRDDFEES</sequence>
<evidence type="ECO:0000256" key="1">
    <source>
        <dbReference type="SAM" id="Phobius"/>
    </source>
</evidence>
<keyword evidence="3" id="KW-1185">Reference proteome</keyword>
<dbReference type="Proteomes" id="UP001595846">
    <property type="component" value="Unassembled WGS sequence"/>
</dbReference>
<keyword evidence="1" id="KW-0472">Membrane</keyword>
<organism evidence="2 3">
    <name type="scientific">Halovivax cerinus</name>
    <dbReference type="NCBI Taxonomy" id="1487865"/>
    <lineage>
        <taxon>Archaea</taxon>
        <taxon>Methanobacteriati</taxon>
        <taxon>Methanobacteriota</taxon>
        <taxon>Stenosarchaea group</taxon>
        <taxon>Halobacteria</taxon>
        <taxon>Halobacteriales</taxon>
        <taxon>Natrialbaceae</taxon>
        <taxon>Halovivax</taxon>
    </lineage>
</organism>
<feature type="transmembrane region" description="Helical" evidence="1">
    <location>
        <begin position="131"/>
        <end position="152"/>
    </location>
</feature>
<dbReference type="RefSeq" id="WP_256531985.1">
    <property type="nucleotide sequence ID" value="NZ_CP101824.1"/>
</dbReference>
<evidence type="ECO:0000313" key="2">
    <source>
        <dbReference type="EMBL" id="MFC3957084.1"/>
    </source>
</evidence>
<protein>
    <submittedName>
        <fullName evidence="2">Uncharacterized protein</fullName>
    </submittedName>
</protein>
<feature type="transmembrane region" description="Helical" evidence="1">
    <location>
        <begin position="22"/>
        <end position="42"/>
    </location>
</feature>
<keyword evidence="1" id="KW-1133">Transmembrane helix</keyword>
<dbReference type="EMBL" id="JBHSAQ010000001">
    <property type="protein sequence ID" value="MFC3957084.1"/>
    <property type="molecule type" value="Genomic_DNA"/>
</dbReference>
<dbReference type="AlphaFoldDB" id="A0ABD5NJB0"/>
<evidence type="ECO:0000313" key="3">
    <source>
        <dbReference type="Proteomes" id="UP001595846"/>
    </source>
</evidence>
<accession>A0ABD5NJB0</accession>
<proteinExistence type="predicted"/>
<dbReference type="GeneID" id="73904752"/>
<reference evidence="2 3" key="1">
    <citation type="journal article" date="2019" name="Int. J. Syst. Evol. Microbiol.">
        <title>The Global Catalogue of Microorganisms (GCM) 10K type strain sequencing project: providing services to taxonomists for standard genome sequencing and annotation.</title>
        <authorList>
            <consortium name="The Broad Institute Genomics Platform"/>
            <consortium name="The Broad Institute Genome Sequencing Center for Infectious Disease"/>
            <person name="Wu L."/>
            <person name="Ma J."/>
        </authorList>
    </citation>
    <scope>NUCLEOTIDE SEQUENCE [LARGE SCALE GENOMIC DNA]</scope>
    <source>
        <strain evidence="2 3">IBRC-M 10256</strain>
    </source>
</reference>
<feature type="transmembrane region" description="Helical" evidence="1">
    <location>
        <begin position="54"/>
        <end position="80"/>
    </location>
</feature>
<comment type="caution">
    <text evidence="2">The sequence shown here is derived from an EMBL/GenBank/DDBJ whole genome shotgun (WGS) entry which is preliminary data.</text>
</comment>
<keyword evidence="1" id="KW-0812">Transmembrane</keyword>
<gene>
    <name evidence="2" type="ORF">ACFOUR_01680</name>
</gene>